<accession>A0AAN6RRT9</accession>
<protein>
    <submittedName>
        <fullName evidence="2">Uncharacterized protein</fullName>
    </submittedName>
</protein>
<gene>
    <name evidence="2" type="ORF">C8A05DRAFT_17238</name>
</gene>
<feature type="compositionally biased region" description="Low complexity" evidence="1">
    <location>
        <begin position="548"/>
        <end position="570"/>
    </location>
</feature>
<feature type="compositionally biased region" description="Low complexity" evidence="1">
    <location>
        <begin position="32"/>
        <end position="72"/>
    </location>
</feature>
<feature type="compositionally biased region" description="Low complexity" evidence="1">
    <location>
        <begin position="171"/>
        <end position="198"/>
    </location>
</feature>
<dbReference type="AlphaFoldDB" id="A0AAN6RRT9"/>
<keyword evidence="3" id="KW-1185">Reference proteome</keyword>
<evidence type="ECO:0000313" key="2">
    <source>
        <dbReference type="EMBL" id="KAK3900454.1"/>
    </source>
</evidence>
<feature type="region of interest" description="Disordered" evidence="1">
    <location>
        <begin position="386"/>
        <end position="616"/>
    </location>
</feature>
<name>A0AAN6RRT9_9PEZI</name>
<feature type="compositionally biased region" description="Polar residues" evidence="1">
    <location>
        <begin position="238"/>
        <end position="248"/>
    </location>
</feature>
<dbReference type="EMBL" id="MU855670">
    <property type="protein sequence ID" value="KAK3900454.1"/>
    <property type="molecule type" value="Genomic_DNA"/>
</dbReference>
<dbReference type="Proteomes" id="UP001303889">
    <property type="component" value="Unassembled WGS sequence"/>
</dbReference>
<organism evidence="2 3">
    <name type="scientific">Staphylotrichum tortipilum</name>
    <dbReference type="NCBI Taxonomy" id="2831512"/>
    <lineage>
        <taxon>Eukaryota</taxon>
        <taxon>Fungi</taxon>
        <taxon>Dikarya</taxon>
        <taxon>Ascomycota</taxon>
        <taxon>Pezizomycotina</taxon>
        <taxon>Sordariomycetes</taxon>
        <taxon>Sordariomycetidae</taxon>
        <taxon>Sordariales</taxon>
        <taxon>Chaetomiaceae</taxon>
        <taxon>Staphylotrichum</taxon>
    </lineage>
</organism>
<feature type="compositionally biased region" description="Low complexity" evidence="1">
    <location>
        <begin position="477"/>
        <end position="486"/>
    </location>
</feature>
<feature type="region of interest" description="Disordered" evidence="1">
    <location>
        <begin position="688"/>
        <end position="712"/>
    </location>
</feature>
<evidence type="ECO:0000313" key="3">
    <source>
        <dbReference type="Proteomes" id="UP001303889"/>
    </source>
</evidence>
<feature type="region of interest" description="Disordered" evidence="1">
    <location>
        <begin position="1"/>
        <end position="341"/>
    </location>
</feature>
<reference evidence="2" key="1">
    <citation type="journal article" date="2023" name="Mol. Phylogenet. Evol.">
        <title>Genome-scale phylogeny and comparative genomics of the fungal order Sordariales.</title>
        <authorList>
            <person name="Hensen N."/>
            <person name="Bonometti L."/>
            <person name="Westerberg I."/>
            <person name="Brannstrom I.O."/>
            <person name="Guillou S."/>
            <person name="Cros-Aarteil S."/>
            <person name="Calhoun S."/>
            <person name="Haridas S."/>
            <person name="Kuo A."/>
            <person name="Mondo S."/>
            <person name="Pangilinan J."/>
            <person name="Riley R."/>
            <person name="LaButti K."/>
            <person name="Andreopoulos B."/>
            <person name="Lipzen A."/>
            <person name="Chen C."/>
            <person name="Yan M."/>
            <person name="Daum C."/>
            <person name="Ng V."/>
            <person name="Clum A."/>
            <person name="Steindorff A."/>
            <person name="Ohm R.A."/>
            <person name="Martin F."/>
            <person name="Silar P."/>
            <person name="Natvig D.O."/>
            <person name="Lalanne C."/>
            <person name="Gautier V."/>
            <person name="Ament-Velasquez S.L."/>
            <person name="Kruys A."/>
            <person name="Hutchinson M.I."/>
            <person name="Powell A.J."/>
            <person name="Barry K."/>
            <person name="Miller A.N."/>
            <person name="Grigoriev I.V."/>
            <person name="Debuchy R."/>
            <person name="Gladieux P."/>
            <person name="Hiltunen Thoren M."/>
            <person name="Johannesson H."/>
        </authorList>
    </citation>
    <scope>NUCLEOTIDE SEQUENCE</scope>
    <source>
        <strain evidence="2">CBS 103.79</strain>
    </source>
</reference>
<feature type="compositionally biased region" description="Polar residues" evidence="1">
    <location>
        <begin position="80"/>
        <end position="91"/>
    </location>
</feature>
<sequence>MTSIARPMDSPLPPVPSTLGGPPASIPRRRPVAAPVTVTPTLAPAPAYTTPASTPSFTTTPARTTAPALAIPEPEPSPVGSFSSLFSAYSNHTDDDPRTSPTNPAKDVVSSGNSYSVVSPTLGAQRSGALPGAPTYALAPTSSDQNASDLGHRDRMLEELPPPPPLKDVQRGGSRPGTPTTGLHIQTAQPAASAATSTLPGPQLTGGSPQQDRLWRRRSRSLKADKGFAVQDLKLVSSHGSTAASAQDSSQSSPSSLFSQPFPLPPARANTGSSEAALTPRAPPRSAIGGLPGRNIRPVQDEQVTPRDANMGQEASKIKETVQTARRGGSGEVPKIKSNEALSSRAAATLAATTMTSTLSAVSPLSAKPLPTPEYAVNDVKSTLPASAVSPLSPATSPEIPEPKSAIQPTTQPTIKVPEAQIRHARSTPSLTLQPGNPGLGVRSPMGLPSSPRPGMKQVPHQKQYVPYSPPADRNQTSARTSATSRESQERPLPGPPREEAPPAGPQLGHHISPSQSASPWSLVGPGPIRDPNPGTISETGSIETVKATQLPPQQQQPQQQQQQQQQQPPTAQPLPDFLPPLREPDPNEPDTTSNPGAARFPRGWYTPLPSDAIPDARPLTERQFRCLTGHRYMTANKQRTNPVACRVCGHKDRWAECLICSACHLNVCGACNGVLRRVKGDLKAAVEERRGKGEVRGGEEERGRERVRAGE</sequence>
<feature type="compositionally biased region" description="Low complexity" evidence="1">
    <location>
        <begin position="249"/>
        <end position="261"/>
    </location>
</feature>
<reference evidence="2" key="2">
    <citation type="submission" date="2023-05" db="EMBL/GenBank/DDBJ databases">
        <authorList>
            <consortium name="Lawrence Berkeley National Laboratory"/>
            <person name="Steindorff A."/>
            <person name="Hensen N."/>
            <person name="Bonometti L."/>
            <person name="Westerberg I."/>
            <person name="Brannstrom I.O."/>
            <person name="Guillou S."/>
            <person name="Cros-Aarteil S."/>
            <person name="Calhoun S."/>
            <person name="Haridas S."/>
            <person name="Kuo A."/>
            <person name="Mondo S."/>
            <person name="Pangilinan J."/>
            <person name="Riley R."/>
            <person name="Labutti K."/>
            <person name="Andreopoulos B."/>
            <person name="Lipzen A."/>
            <person name="Chen C."/>
            <person name="Yanf M."/>
            <person name="Daum C."/>
            <person name="Ng V."/>
            <person name="Clum A."/>
            <person name="Ohm R."/>
            <person name="Martin F."/>
            <person name="Silar P."/>
            <person name="Natvig D."/>
            <person name="Lalanne C."/>
            <person name="Gautier V."/>
            <person name="Ament-Velasquez S.L."/>
            <person name="Kruys A."/>
            <person name="Hutchinson M.I."/>
            <person name="Powell A.J."/>
            <person name="Barry K."/>
            <person name="Miller A.N."/>
            <person name="Grigoriev I.V."/>
            <person name="Debuchy R."/>
            <person name="Gladieux P."/>
            <person name="Thoren M.H."/>
            <person name="Johannesson H."/>
        </authorList>
    </citation>
    <scope>NUCLEOTIDE SEQUENCE</scope>
    <source>
        <strain evidence="2">CBS 103.79</strain>
    </source>
</reference>
<feature type="compositionally biased region" description="Low complexity" evidence="1">
    <location>
        <begin position="108"/>
        <end position="119"/>
    </location>
</feature>
<comment type="caution">
    <text evidence="2">The sequence shown here is derived from an EMBL/GenBank/DDBJ whole genome shotgun (WGS) entry which is preliminary data.</text>
</comment>
<evidence type="ECO:0000256" key="1">
    <source>
        <dbReference type="SAM" id="MobiDB-lite"/>
    </source>
</evidence>
<proteinExistence type="predicted"/>